<organism evidence="1">
    <name type="scientific">Pongo abelii</name>
    <name type="common">Sumatran orangutan</name>
    <name type="synonym">Pongo pygmaeus abelii</name>
    <dbReference type="NCBI Taxonomy" id="9601"/>
    <lineage>
        <taxon>Eukaryota</taxon>
        <taxon>Metazoa</taxon>
        <taxon>Chordata</taxon>
        <taxon>Craniata</taxon>
        <taxon>Vertebrata</taxon>
        <taxon>Euteleostomi</taxon>
        <taxon>Mammalia</taxon>
        <taxon>Eutheria</taxon>
        <taxon>Euarchontoglires</taxon>
        <taxon>Primates</taxon>
        <taxon>Haplorrhini</taxon>
        <taxon>Catarrhini</taxon>
        <taxon>Hominidae</taxon>
        <taxon>Pongo</taxon>
    </lineage>
</organism>
<proteinExistence type="predicted"/>
<evidence type="ECO:0000313" key="1">
    <source>
        <dbReference type="EMBL" id="PNJ89141.1"/>
    </source>
</evidence>
<reference evidence="1" key="1">
    <citation type="submission" date="2017-12" db="EMBL/GenBank/DDBJ databases">
        <title>High-resolution comparative analysis of great ape genomes.</title>
        <authorList>
            <person name="Pollen A."/>
            <person name="Hastie A."/>
            <person name="Hormozdiari F."/>
            <person name="Dougherty M."/>
            <person name="Liu R."/>
            <person name="Chaisson M."/>
            <person name="Hoppe E."/>
            <person name="Hill C."/>
            <person name="Pang A."/>
            <person name="Hillier L."/>
            <person name="Baker C."/>
            <person name="Armstrong J."/>
            <person name="Shendure J."/>
            <person name="Paten B."/>
            <person name="Wilson R."/>
            <person name="Chao H."/>
            <person name="Schneider V."/>
            <person name="Ventura M."/>
            <person name="Kronenberg Z."/>
            <person name="Murali S."/>
            <person name="Gordon D."/>
            <person name="Cantsilieris S."/>
            <person name="Munson K."/>
            <person name="Nelson B."/>
            <person name="Raja A."/>
            <person name="Underwood J."/>
            <person name="Diekhans M."/>
            <person name="Fiddes I."/>
            <person name="Haussler D."/>
            <person name="Eichler E."/>
        </authorList>
    </citation>
    <scope>NUCLEOTIDE SEQUENCE [LARGE SCALE GENOMIC DNA]</scope>
    <source>
        <strain evidence="1">Susie</strain>
    </source>
</reference>
<gene>
    <name evidence="1" type="ORF">CR201_G0016499</name>
</gene>
<accession>A0A2J8Y4D9</accession>
<dbReference type="AlphaFoldDB" id="A0A2J8Y4D9"/>
<comment type="caution">
    <text evidence="1">The sequence shown here is derived from an EMBL/GenBank/DDBJ whole genome shotgun (WGS) entry which is preliminary data.</text>
</comment>
<protein>
    <submittedName>
        <fullName evidence="1">KLC4 isoform 11</fullName>
    </submittedName>
</protein>
<dbReference type="EMBL" id="NDHI03003283">
    <property type="protein sequence ID" value="PNJ89141.1"/>
    <property type="molecule type" value="Genomic_DNA"/>
</dbReference>
<sequence length="45" mass="4784">MEVTGFGVTRCSSLPFPRHASCCRSLIKSLSLIPFLGDSSSPGLQ</sequence>
<name>A0A2J8Y4D9_PONAB</name>